<feature type="domain" description="Metallo-beta-lactamase" evidence="8">
    <location>
        <begin position="566"/>
        <end position="782"/>
    </location>
</feature>
<feature type="transmembrane region" description="Helical" evidence="7">
    <location>
        <begin position="27"/>
        <end position="46"/>
    </location>
</feature>
<feature type="region of interest" description="Disordered" evidence="6">
    <location>
        <begin position="748"/>
        <end position="769"/>
    </location>
</feature>
<evidence type="ECO:0000256" key="3">
    <source>
        <dbReference type="ARBA" id="ARBA00022692"/>
    </source>
</evidence>
<reference evidence="9" key="1">
    <citation type="journal article" date="2021" name="PeerJ">
        <title>Extensive microbial diversity within the chicken gut microbiome revealed by metagenomics and culture.</title>
        <authorList>
            <person name="Gilroy R."/>
            <person name="Ravi A."/>
            <person name="Getino M."/>
            <person name="Pursley I."/>
            <person name="Horton D.L."/>
            <person name="Alikhan N.F."/>
            <person name="Baker D."/>
            <person name="Gharbi K."/>
            <person name="Hall N."/>
            <person name="Watson M."/>
            <person name="Adriaenssens E.M."/>
            <person name="Foster-Nyarko E."/>
            <person name="Jarju S."/>
            <person name="Secka A."/>
            <person name="Antonio M."/>
            <person name="Oren A."/>
            <person name="Chaudhuri R.R."/>
            <person name="La Ragione R."/>
            <person name="Hildebrand F."/>
            <person name="Pallen M.J."/>
        </authorList>
    </citation>
    <scope>NUCLEOTIDE SEQUENCE</scope>
    <source>
        <strain evidence="9">CHK179-28034</strain>
    </source>
</reference>
<dbReference type="GO" id="GO:0005886">
    <property type="term" value="C:plasma membrane"/>
    <property type="evidence" value="ECO:0007669"/>
    <property type="project" value="UniProtKB-SubCell"/>
</dbReference>
<reference evidence="9" key="2">
    <citation type="submission" date="2021-04" db="EMBL/GenBank/DDBJ databases">
        <authorList>
            <person name="Gilroy R."/>
        </authorList>
    </citation>
    <scope>NUCLEOTIDE SEQUENCE</scope>
    <source>
        <strain evidence="9">CHK179-28034</strain>
    </source>
</reference>
<keyword evidence="4 7" id="KW-1133">Transmembrane helix</keyword>
<organism evidence="9 10">
    <name type="scientific">Candidatus Anaerobutyricum stercoris</name>
    <dbReference type="NCBI Taxonomy" id="2838457"/>
    <lineage>
        <taxon>Bacteria</taxon>
        <taxon>Bacillati</taxon>
        <taxon>Bacillota</taxon>
        <taxon>Clostridia</taxon>
        <taxon>Lachnospirales</taxon>
        <taxon>Lachnospiraceae</taxon>
        <taxon>Anaerobutyricum</taxon>
    </lineage>
</organism>
<dbReference type="InterPro" id="IPR001279">
    <property type="entry name" value="Metallo-B-lactamas"/>
</dbReference>
<evidence type="ECO:0000256" key="2">
    <source>
        <dbReference type="ARBA" id="ARBA00022475"/>
    </source>
</evidence>
<feature type="transmembrane region" description="Helical" evidence="7">
    <location>
        <begin position="468"/>
        <end position="490"/>
    </location>
</feature>
<feature type="region of interest" description="Disordered" evidence="6">
    <location>
        <begin position="644"/>
        <end position="664"/>
    </location>
</feature>
<dbReference type="Proteomes" id="UP000824049">
    <property type="component" value="Unassembled WGS sequence"/>
</dbReference>
<dbReference type="InterPro" id="IPR052159">
    <property type="entry name" value="Competence_DNA_uptake"/>
</dbReference>
<dbReference type="CDD" id="cd07731">
    <property type="entry name" value="ComA-like_MBL-fold"/>
    <property type="match status" value="1"/>
</dbReference>
<gene>
    <name evidence="9" type="ORF">H9968_06010</name>
</gene>
<accession>A0A9D2EKN2</accession>
<dbReference type="PANTHER" id="PTHR30619:SF1">
    <property type="entry name" value="RECOMBINATION PROTEIN 2"/>
    <property type="match status" value="1"/>
</dbReference>
<evidence type="ECO:0000256" key="6">
    <source>
        <dbReference type="SAM" id="MobiDB-lite"/>
    </source>
</evidence>
<dbReference type="SUPFAM" id="SSF56281">
    <property type="entry name" value="Metallo-hydrolase/oxidoreductase"/>
    <property type="match status" value="1"/>
</dbReference>
<comment type="subcellular location">
    <subcellularLocation>
        <location evidence="1">Cell membrane</location>
        <topology evidence="1">Multi-pass membrane protein</topology>
    </subcellularLocation>
</comment>
<feature type="transmembrane region" description="Helical" evidence="7">
    <location>
        <begin position="353"/>
        <end position="372"/>
    </location>
</feature>
<evidence type="ECO:0000313" key="10">
    <source>
        <dbReference type="Proteomes" id="UP000824049"/>
    </source>
</evidence>
<dbReference type="Pfam" id="PF13567">
    <property type="entry name" value="DUF4131"/>
    <property type="match status" value="1"/>
</dbReference>
<dbReference type="InterPro" id="IPR025405">
    <property type="entry name" value="DUF4131"/>
</dbReference>
<evidence type="ECO:0000256" key="1">
    <source>
        <dbReference type="ARBA" id="ARBA00004651"/>
    </source>
</evidence>
<dbReference type="NCBIfam" id="TIGR00360">
    <property type="entry name" value="ComEC_N-term"/>
    <property type="match status" value="1"/>
</dbReference>
<feature type="transmembrane region" description="Helical" evidence="7">
    <location>
        <begin position="510"/>
        <end position="529"/>
    </location>
</feature>
<sequence length="861" mass="94350">MKRPLLPCVTGLVLGEAAAISSGFKGAVTAALLFLLTGLCVLIWQKRPGRFFVSGRRIMVRCFMFAIFFMAGIFLYADAWADREPIPGVSLPLDGTIRGKITFLQVNDAGEYDITLENVQFSPEKKVWRSIRGKCRVLHLKTDAVTVWPGDWIICEGSLTALSVPTNPGEFNSEVYYQSRGISCQFFADSGYLYARGRFSLAGVACKIKRRIDSVYDRMMGENHAALLNAMVLGDKSSLSEEQKRKYEDNGVAHLLSVSGLHVSILAGSWFRFLRKRKIGYAPACLGGMFFLGFYGCMTGFGSSIVRAIIMYAVYLGAEYLGAQYDMVSSTGLAGILMLLDSPWRLREGGCQMSFAAVISIALVLPWIKELAEKRRDGNNGRIYRFPRLRKKFNEALLSSVVISAVMLPVVLRVFFTFSPYSVFINLLVIPSMTPMMVSAIAAGIAGVFLLPAGTAGTACSSVVERCAAFAGDVFIKLLILPAEAVLTFFDFFLEQMRQLPGAVLTPGCPALMEMAAIYALEGMILYIWYRRRWKLGVRAALLLGLWFLLVPSDGRLKITMLDVGQGDSILLQLPGGESVLIDGGSTSRSGVGQYVITPALQYYGIAEIDYVVATHMDADHVSGIEELIETGYPVRYLLLSAGEYGKPPDGQTGESSGGQKREETELAAFARKAERAGIKAVYFQRGDGIQFQKGVALCCLHPFAGFEADDKNAASLVFHLSYGRFDALFTGDLESSGEEALCSFLETGAEPEEGRGEETGASQKESGQEKEIIWELLKVAHHGSRYSTGRTFLETVSPQAALVSAGKKNRYGHPHEETLERLADCGAKIYMTMEAGAIFVETDGIHWGVDTFSLSERQVF</sequence>
<dbReference type="Pfam" id="PF00753">
    <property type="entry name" value="Lactamase_B"/>
    <property type="match status" value="1"/>
</dbReference>
<evidence type="ECO:0000259" key="8">
    <source>
        <dbReference type="SMART" id="SM00849"/>
    </source>
</evidence>
<dbReference type="PANTHER" id="PTHR30619">
    <property type="entry name" value="DNA INTERNALIZATION/COMPETENCE PROTEIN COMEC/REC2"/>
    <property type="match status" value="1"/>
</dbReference>
<keyword evidence="2" id="KW-1003">Cell membrane</keyword>
<comment type="caution">
    <text evidence="9">The sequence shown here is derived from an EMBL/GenBank/DDBJ whole genome shotgun (WGS) entry which is preliminary data.</text>
</comment>
<evidence type="ECO:0000256" key="4">
    <source>
        <dbReference type="ARBA" id="ARBA00022989"/>
    </source>
</evidence>
<dbReference type="AlphaFoldDB" id="A0A9D2EKN2"/>
<feature type="transmembrane region" description="Helical" evidence="7">
    <location>
        <begin position="393"/>
        <end position="416"/>
    </location>
</feature>
<keyword evidence="5 7" id="KW-0472">Membrane</keyword>
<dbReference type="InterPro" id="IPR004477">
    <property type="entry name" value="ComEC_N"/>
</dbReference>
<protein>
    <submittedName>
        <fullName evidence="9">ComEC/Rec2 family competence protein</fullName>
    </submittedName>
</protein>
<dbReference type="EMBL" id="DXBR01000053">
    <property type="protein sequence ID" value="HIZ39464.1"/>
    <property type="molecule type" value="Genomic_DNA"/>
</dbReference>
<evidence type="ECO:0000256" key="7">
    <source>
        <dbReference type="SAM" id="Phobius"/>
    </source>
</evidence>
<dbReference type="Gene3D" id="3.60.15.10">
    <property type="entry name" value="Ribonuclease Z/Hydroxyacylglutathione hydrolase-like"/>
    <property type="match status" value="1"/>
</dbReference>
<evidence type="ECO:0000256" key="5">
    <source>
        <dbReference type="ARBA" id="ARBA00023136"/>
    </source>
</evidence>
<feature type="transmembrane region" description="Helical" evidence="7">
    <location>
        <begin position="252"/>
        <end position="274"/>
    </location>
</feature>
<feature type="transmembrane region" description="Helical" evidence="7">
    <location>
        <begin position="58"/>
        <end position="77"/>
    </location>
</feature>
<feature type="transmembrane region" description="Helical" evidence="7">
    <location>
        <begin position="536"/>
        <end position="553"/>
    </location>
</feature>
<dbReference type="InterPro" id="IPR036866">
    <property type="entry name" value="RibonucZ/Hydroxyglut_hydro"/>
</dbReference>
<evidence type="ECO:0000313" key="9">
    <source>
        <dbReference type="EMBL" id="HIZ39464.1"/>
    </source>
</evidence>
<name>A0A9D2EKN2_9FIRM</name>
<feature type="transmembrane region" description="Helical" evidence="7">
    <location>
        <begin position="436"/>
        <end position="456"/>
    </location>
</feature>
<proteinExistence type="predicted"/>
<feature type="transmembrane region" description="Helical" evidence="7">
    <location>
        <begin position="286"/>
        <end position="315"/>
    </location>
</feature>
<dbReference type="SMART" id="SM00849">
    <property type="entry name" value="Lactamase_B"/>
    <property type="match status" value="1"/>
</dbReference>
<dbReference type="Pfam" id="PF03772">
    <property type="entry name" value="Competence"/>
    <property type="match status" value="1"/>
</dbReference>
<keyword evidence="3 7" id="KW-0812">Transmembrane</keyword>
<dbReference type="InterPro" id="IPR035681">
    <property type="entry name" value="ComA-like_MBL"/>
</dbReference>